<comment type="caution">
    <text evidence="4">The sequence shown here is derived from an EMBL/GenBank/DDBJ whole genome shotgun (WGS) entry which is preliminary data.</text>
</comment>
<feature type="transmembrane region" description="Helical" evidence="2">
    <location>
        <begin position="508"/>
        <end position="529"/>
    </location>
</feature>
<dbReference type="InterPro" id="IPR004147">
    <property type="entry name" value="ABC1_dom"/>
</dbReference>
<comment type="similarity">
    <text evidence="1">Belongs to the protein kinase superfamily. ADCK protein kinase family.</text>
</comment>
<dbReference type="SUPFAM" id="SSF56112">
    <property type="entry name" value="Protein kinase-like (PK-like)"/>
    <property type="match status" value="1"/>
</dbReference>
<accession>A0A0R1WG17</accession>
<name>A0A0R1WG17_9LACO</name>
<evidence type="ECO:0000256" key="2">
    <source>
        <dbReference type="SAM" id="Phobius"/>
    </source>
</evidence>
<evidence type="ECO:0000256" key="1">
    <source>
        <dbReference type="ARBA" id="ARBA00009670"/>
    </source>
</evidence>
<dbReference type="Proteomes" id="UP000050973">
    <property type="component" value="Unassembled WGS sequence"/>
</dbReference>
<dbReference type="PATRIC" id="fig|1423779.3.peg.150"/>
<evidence type="ECO:0000313" key="4">
    <source>
        <dbReference type="EMBL" id="KRM16986.1"/>
    </source>
</evidence>
<protein>
    <submittedName>
        <fullName evidence="4">Atp synthase f1, delta subunit</fullName>
    </submittedName>
</protein>
<evidence type="ECO:0000259" key="3">
    <source>
        <dbReference type="Pfam" id="PF03109"/>
    </source>
</evidence>
<organism evidence="4 5">
    <name type="scientific">Limosilactobacillus oris DSM 4864</name>
    <dbReference type="NCBI Taxonomy" id="1423779"/>
    <lineage>
        <taxon>Bacteria</taxon>
        <taxon>Bacillati</taxon>
        <taxon>Bacillota</taxon>
        <taxon>Bacilli</taxon>
        <taxon>Lactobacillales</taxon>
        <taxon>Lactobacillaceae</taxon>
        <taxon>Limosilactobacillus</taxon>
    </lineage>
</organism>
<dbReference type="PANTHER" id="PTHR10566">
    <property type="entry name" value="CHAPERONE-ACTIVITY OF BC1 COMPLEX CABC1 -RELATED"/>
    <property type="match status" value="1"/>
</dbReference>
<reference evidence="4 5" key="1">
    <citation type="journal article" date="2015" name="Genome Announc.">
        <title>Expanding the biotechnology potential of lactobacilli through comparative genomics of 213 strains and associated genera.</title>
        <authorList>
            <person name="Sun Z."/>
            <person name="Harris H.M."/>
            <person name="McCann A."/>
            <person name="Guo C."/>
            <person name="Argimon S."/>
            <person name="Zhang W."/>
            <person name="Yang X."/>
            <person name="Jeffery I.B."/>
            <person name="Cooney J.C."/>
            <person name="Kagawa T.F."/>
            <person name="Liu W."/>
            <person name="Song Y."/>
            <person name="Salvetti E."/>
            <person name="Wrobel A."/>
            <person name="Rasinkangas P."/>
            <person name="Parkhill J."/>
            <person name="Rea M.C."/>
            <person name="O'Sullivan O."/>
            <person name="Ritari J."/>
            <person name="Douillard F.P."/>
            <person name="Paul Ross R."/>
            <person name="Yang R."/>
            <person name="Briner A.E."/>
            <person name="Felis G.E."/>
            <person name="de Vos W.M."/>
            <person name="Barrangou R."/>
            <person name="Klaenhammer T.R."/>
            <person name="Caufield P.W."/>
            <person name="Cui Y."/>
            <person name="Zhang H."/>
            <person name="O'Toole P.W."/>
        </authorList>
    </citation>
    <scope>NUCLEOTIDE SEQUENCE [LARGE SCALE GENOMIC DNA]</scope>
    <source>
        <strain evidence="4 5">DSM 4864</strain>
    </source>
</reference>
<evidence type="ECO:0000313" key="5">
    <source>
        <dbReference type="Proteomes" id="UP000050973"/>
    </source>
</evidence>
<dbReference type="RefSeq" id="WP_056983773.1">
    <property type="nucleotide sequence ID" value="NZ_AZGE01000001.1"/>
</dbReference>
<feature type="transmembrane region" description="Helical" evidence="2">
    <location>
        <begin position="541"/>
        <end position="563"/>
    </location>
</feature>
<dbReference type="PANTHER" id="PTHR10566:SF113">
    <property type="entry name" value="PROTEIN ACTIVITY OF BC1 COMPLEX KINASE 7, CHLOROPLASTIC"/>
    <property type="match status" value="1"/>
</dbReference>
<sequence length="573" mass="64717">MENKQQTEIKQGTRLKEIITVMRKYHFISNFYHQRDPEAICNALQELGPTFIKLGQILSTRPDLVSTDYAQALRKLQDQVKADPFTSVEQTFEEASGKQIAQVFKSFDPEPFASASIGQVHRAVLLDGTPVVVKVQHPTVTQLVNTDLALLRRAVKMVKYVPANTAVVDLDRTLDEVSTSLLSEIDTLHEAKNGEEFYRLNNGQGIFVVPKVYLKYCAPRILVNQAMTGKSIRELFDASSAAEQERNRALATALVRNFMKQVFVDHFFHADPHPGNILFTTAPGDQLETSREFTHSFKHVELAYQEQTPLPPYRLTYLDFGMMGRLTPVMADGIAEVVLALTSKDQHRIAQAVLGICNQTGELDQQRFSRELSNFMRPYLAEGLGQIDFSNMLYRIIQLCEDNNLQIKPEVTMLIKAFGTLESTVAHLDPDISMMAVARPFGLSYLKRKLKARDLADDSLFKLWSVLESAGQLPERLDTALDNFNNGDIEVKLRYEGQKHLLKQVERVANRLLVVIVLAAVILGSSLLVESSTRHPHIYHLGVFGYAISLGVIAILVVSELWHRFKHWRNSKK</sequence>
<keyword evidence="2" id="KW-1133">Transmembrane helix</keyword>
<dbReference type="AlphaFoldDB" id="A0A0R1WG17"/>
<dbReference type="Pfam" id="PF03109">
    <property type="entry name" value="ABC1"/>
    <property type="match status" value="1"/>
</dbReference>
<dbReference type="InterPro" id="IPR050154">
    <property type="entry name" value="UbiB_kinase"/>
</dbReference>
<keyword evidence="2" id="KW-0472">Membrane</keyword>
<feature type="domain" description="ABC1 atypical kinase-like" evidence="3">
    <location>
        <begin position="75"/>
        <end position="352"/>
    </location>
</feature>
<dbReference type="EMBL" id="AZGE01000001">
    <property type="protein sequence ID" value="KRM16986.1"/>
    <property type="molecule type" value="Genomic_DNA"/>
</dbReference>
<keyword evidence="2" id="KW-0812">Transmembrane</keyword>
<dbReference type="InterPro" id="IPR011009">
    <property type="entry name" value="Kinase-like_dom_sf"/>
</dbReference>
<gene>
    <name evidence="4" type="ORF">FC49_GL000147</name>
</gene>
<proteinExistence type="inferred from homology"/>
<dbReference type="CDD" id="cd05121">
    <property type="entry name" value="ABC1_ADCK3-like"/>
    <property type="match status" value="1"/>
</dbReference>